<dbReference type="PANTHER" id="PTHR42711">
    <property type="entry name" value="ABC TRANSPORTER ATP-BINDING PROTEIN"/>
    <property type="match status" value="1"/>
</dbReference>
<dbReference type="Pfam" id="PF00005">
    <property type="entry name" value="ABC_tran"/>
    <property type="match status" value="1"/>
</dbReference>
<comment type="caution">
    <text evidence="5">The sequence shown here is derived from an EMBL/GenBank/DDBJ whole genome shotgun (WGS) entry which is preliminary data.</text>
</comment>
<organism evidence="5 6">
    <name type="scientific">Ornithinibacillus massiliensis</name>
    <dbReference type="NCBI Taxonomy" id="1944633"/>
    <lineage>
        <taxon>Bacteria</taxon>
        <taxon>Bacillati</taxon>
        <taxon>Bacillota</taxon>
        <taxon>Bacilli</taxon>
        <taxon>Bacillales</taxon>
        <taxon>Bacillaceae</taxon>
        <taxon>Ornithinibacillus</taxon>
    </lineage>
</organism>
<dbReference type="Proteomes" id="UP000681870">
    <property type="component" value="Unassembled WGS sequence"/>
</dbReference>
<evidence type="ECO:0000259" key="4">
    <source>
        <dbReference type="PROSITE" id="PS50893"/>
    </source>
</evidence>
<dbReference type="InterPro" id="IPR027417">
    <property type="entry name" value="P-loop_NTPase"/>
</dbReference>
<dbReference type="InterPro" id="IPR050763">
    <property type="entry name" value="ABC_transporter_ATP-binding"/>
</dbReference>
<evidence type="ECO:0000256" key="2">
    <source>
        <dbReference type="ARBA" id="ARBA00022741"/>
    </source>
</evidence>
<gene>
    <name evidence="5" type="ORF">KGF86_01555</name>
</gene>
<keyword evidence="6" id="KW-1185">Reference proteome</keyword>
<keyword evidence="3 5" id="KW-0067">ATP-binding</keyword>
<evidence type="ECO:0000256" key="3">
    <source>
        <dbReference type="ARBA" id="ARBA00022840"/>
    </source>
</evidence>
<keyword evidence="1" id="KW-0813">Transport</keyword>
<keyword evidence="2" id="KW-0547">Nucleotide-binding</keyword>
<feature type="domain" description="ABC transporter" evidence="4">
    <location>
        <begin position="3"/>
        <end position="237"/>
    </location>
</feature>
<dbReference type="EMBL" id="JAGXBY010000001">
    <property type="protein sequence ID" value="MBS3678891.1"/>
    <property type="molecule type" value="Genomic_DNA"/>
</dbReference>
<dbReference type="GO" id="GO:0005524">
    <property type="term" value="F:ATP binding"/>
    <property type="evidence" value="ECO:0007669"/>
    <property type="project" value="UniProtKB-KW"/>
</dbReference>
<dbReference type="InterPro" id="IPR003593">
    <property type="entry name" value="AAA+_ATPase"/>
</dbReference>
<dbReference type="PROSITE" id="PS50893">
    <property type="entry name" value="ABC_TRANSPORTER_2"/>
    <property type="match status" value="1"/>
</dbReference>
<dbReference type="SUPFAM" id="SSF52540">
    <property type="entry name" value="P-loop containing nucleoside triphosphate hydrolases"/>
    <property type="match status" value="1"/>
</dbReference>
<proteinExistence type="predicted"/>
<sequence>MVLEINGVTKVFKGKGKSKLIANDNISLTMKEGEIVGLLGQNGAGKTTLVNQIVGLVTPDQGEIRLFGKSVTDNRVYARSVCSVQPQSQVPLGFLTPRQAVSIIGKMRAGKNYNPKRLDMLFEALDMEKWADKEGEKLSGGARRLTAFCMAVIAPGKLVILDEPTNDVDPVRRRYLWDVIRNLTDNGTSVILVTHNVLEAEKAVDRVAIINQGKILTQGTPSEVKRSVSNQMRIELNLLEKMEERYIPEWAISYHQSGSRLIIKMNTENVTNAVAWAGEQVELGNVMDYSLTPTTIEDAYIELTSNKVVVSS</sequence>
<dbReference type="RefSeq" id="WP_211740945.1">
    <property type="nucleotide sequence ID" value="NZ_JAGXBY010000001.1"/>
</dbReference>
<dbReference type="PANTHER" id="PTHR42711:SF19">
    <property type="entry name" value="DOXORUBICIN RESISTANCE ATP-BINDING PROTEIN DRRA"/>
    <property type="match status" value="1"/>
</dbReference>
<reference evidence="5 6" key="1">
    <citation type="submission" date="2021-05" db="EMBL/GenBank/DDBJ databases">
        <title>Ornithinibacillus massiliensis sp. nov.</title>
        <authorList>
            <person name="Iwaza R."/>
            <person name="Lagier J.-C."/>
            <person name="Raoult D."/>
        </authorList>
    </citation>
    <scope>NUCLEOTIDE SEQUENCE [LARGE SCALE GENOMIC DNA]</scope>
    <source>
        <strain evidence="5 6">Marseille-P3601</strain>
    </source>
</reference>
<name>A0ABS5M9A3_9BACI</name>
<dbReference type="Gene3D" id="3.40.50.300">
    <property type="entry name" value="P-loop containing nucleotide triphosphate hydrolases"/>
    <property type="match status" value="1"/>
</dbReference>
<evidence type="ECO:0000256" key="1">
    <source>
        <dbReference type="ARBA" id="ARBA00022448"/>
    </source>
</evidence>
<protein>
    <submittedName>
        <fullName evidence="5">ABC transporter ATP-binding protein</fullName>
    </submittedName>
</protein>
<dbReference type="InterPro" id="IPR003439">
    <property type="entry name" value="ABC_transporter-like_ATP-bd"/>
</dbReference>
<evidence type="ECO:0000313" key="6">
    <source>
        <dbReference type="Proteomes" id="UP000681870"/>
    </source>
</evidence>
<dbReference type="SMART" id="SM00382">
    <property type="entry name" value="AAA"/>
    <property type="match status" value="1"/>
</dbReference>
<evidence type="ECO:0000313" key="5">
    <source>
        <dbReference type="EMBL" id="MBS3678891.1"/>
    </source>
</evidence>
<accession>A0ABS5M9A3</accession>